<proteinExistence type="predicted"/>
<evidence type="ECO:0000313" key="1">
    <source>
        <dbReference type="EMBL" id="GIX99209.1"/>
    </source>
</evidence>
<name>A0AAV4PTU5_9ARAC</name>
<keyword evidence="2" id="KW-1185">Reference proteome</keyword>
<dbReference type="EMBL" id="BPLQ01003277">
    <property type="protein sequence ID" value="GIX99209.1"/>
    <property type="molecule type" value="Genomic_DNA"/>
</dbReference>
<sequence length="87" mass="9727">MITQNQAYNLSFSSYESEKKPTTIVTTSPQTRTPPSIHLPLKEIDLSDLLTCDPLRYKPEQGHMEPRDAKFLGVIPASMGPSLLPRT</sequence>
<organism evidence="1 2">
    <name type="scientific">Caerostris darwini</name>
    <dbReference type="NCBI Taxonomy" id="1538125"/>
    <lineage>
        <taxon>Eukaryota</taxon>
        <taxon>Metazoa</taxon>
        <taxon>Ecdysozoa</taxon>
        <taxon>Arthropoda</taxon>
        <taxon>Chelicerata</taxon>
        <taxon>Arachnida</taxon>
        <taxon>Araneae</taxon>
        <taxon>Araneomorphae</taxon>
        <taxon>Entelegynae</taxon>
        <taxon>Araneoidea</taxon>
        <taxon>Araneidae</taxon>
        <taxon>Caerostris</taxon>
    </lineage>
</organism>
<gene>
    <name evidence="1" type="ORF">CDAR_259031</name>
</gene>
<comment type="caution">
    <text evidence="1">The sequence shown here is derived from an EMBL/GenBank/DDBJ whole genome shotgun (WGS) entry which is preliminary data.</text>
</comment>
<protein>
    <submittedName>
        <fullName evidence="1">Uncharacterized protein</fullName>
    </submittedName>
</protein>
<accession>A0AAV4PTU5</accession>
<evidence type="ECO:0000313" key="2">
    <source>
        <dbReference type="Proteomes" id="UP001054837"/>
    </source>
</evidence>
<dbReference type="Proteomes" id="UP001054837">
    <property type="component" value="Unassembled WGS sequence"/>
</dbReference>
<dbReference type="AlphaFoldDB" id="A0AAV4PTU5"/>
<reference evidence="1 2" key="1">
    <citation type="submission" date="2021-06" db="EMBL/GenBank/DDBJ databases">
        <title>Caerostris darwini draft genome.</title>
        <authorList>
            <person name="Kono N."/>
            <person name="Arakawa K."/>
        </authorList>
    </citation>
    <scope>NUCLEOTIDE SEQUENCE [LARGE SCALE GENOMIC DNA]</scope>
</reference>